<evidence type="ECO:0000313" key="2">
    <source>
        <dbReference type="Proteomes" id="UP001161691"/>
    </source>
</evidence>
<keyword evidence="2" id="KW-1185">Reference proteome</keyword>
<evidence type="ECO:0008006" key="3">
    <source>
        <dbReference type="Google" id="ProtNLM"/>
    </source>
</evidence>
<comment type="caution">
    <text evidence="1">The sequence shown here is derived from an EMBL/GenBank/DDBJ whole genome shotgun (WGS) entry which is preliminary data.</text>
</comment>
<dbReference type="EMBL" id="JAGRPV010000001">
    <property type="protein sequence ID" value="MDI4645890.1"/>
    <property type="molecule type" value="Genomic_DNA"/>
</dbReference>
<dbReference type="Proteomes" id="UP001161691">
    <property type="component" value="Unassembled WGS sequence"/>
</dbReference>
<name>A0ABT6TGP9_9BACL</name>
<accession>A0ABT6TGP9</accession>
<protein>
    <recommendedName>
        <fullName evidence="3">SMI1/KNR4 family protein</fullName>
    </recommendedName>
</protein>
<reference evidence="1" key="1">
    <citation type="submission" date="2023-04" db="EMBL/GenBank/DDBJ databases">
        <title>Comparative genomic analysis of Cohnella hashimotonis sp. nov., isolated from the International Space Station.</title>
        <authorList>
            <person name="Venkateswaran K."/>
            <person name="Simpson A."/>
        </authorList>
    </citation>
    <scope>NUCLEOTIDE SEQUENCE</scope>
    <source>
        <strain evidence="1">F6_2S_P_1</strain>
    </source>
</reference>
<proteinExistence type="predicted"/>
<gene>
    <name evidence="1" type="ORF">KB449_13020</name>
</gene>
<sequence>MFRFFKRKRKFYTPPPVQISIEDQLANLAEIGITLKPNIDIGDILGRAFKDYEKNPYIHLLMRMGGERERAATPIDLYSSNDVWCFDRECIEDHGDYVSPIRRIAEMVGAALSVTEIEDYVDIEAGEVWIAFNANGANRRYTIHANDDWLSLEILTIFSDLLAASGSSKRFFFSDIGNEVLVVLIEKHQYRPLNRLLNIFVPASQS</sequence>
<organism evidence="1 2">
    <name type="scientific">Cohnella hashimotonis</name>
    <dbReference type="NCBI Taxonomy" id="2826895"/>
    <lineage>
        <taxon>Bacteria</taxon>
        <taxon>Bacillati</taxon>
        <taxon>Bacillota</taxon>
        <taxon>Bacilli</taxon>
        <taxon>Bacillales</taxon>
        <taxon>Paenibacillaceae</taxon>
        <taxon>Cohnella</taxon>
    </lineage>
</organism>
<dbReference type="RefSeq" id="WP_282908789.1">
    <property type="nucleotide sequence ID" value="NZ_JAGRPV010000001.1"/>
</dbReference>
<evidence type="ECO:0000313" key="1">
    <source>
        <dbReference type="EMBL" id="MDI4645890.1"/>
    </source>
</evidence>